<name>A0A4C1WJ23_EUMVA</name>
<dbReference type="EMBL" id="BGZK01000563">
    <property type="protein sequence ID" value="GBP50339.1"/>
    <property type="molecule type" value="Genomic_DNA"/>
</dbReference>
<organism evidence="1 2">
    <name type="scientific">Eumeta variegata</name>
    <name type="common">Bagworm moth</name>
    <name type="synonym">Eumeta japonica</name>
    <dbReference type="NCBI Taxonomy" id="151549"/>
    <lineage>
        <taxon>Eukaryota</taxon>
        <taxon>Metazoa</taxon>
        <taxon>Ecdysozoa</taxon>
        <taxon>Arthropoda</taxon>
        <taxon>Hexapoda</taxon>
        <taxon>Insecta</taxon>
        <taxon>Pterygota</taxon>
        <taxon>Neoptera</taxon>
        <taxon>Endopterygota</taxon>
        <taxon>Lepidoptera</taxon>
        <taxon>Glossata</taxon>
        <taxon>Ditrysia</taxon>
        <taxon>Tineoidea</taxon>
        <taxon>Psychidae</taxon>
        <taxon>Oiketicinae</taxon>
        <taxon>Eumeta</taxon>
    </lineage>
</organism>
<comment type="caution">
    <text evidence="1">The sequence shown here is derived from an EMBL/GenBank/DDBJ whole genome shotgun (WGS) entry which is preliminary data.</text>
</comment>
<sequence>MVPGKHLPDDTNVEALALFKEHNEKKRNSANVNNSRSILFNLSDAQKLNAQEASVEPVSPTAQHLAVIRPHLQADQEETTLLNAWPGCKRERGRRAAAPQDELEFCPALGLRDLPCKSDDRTRLGDAGHCRPRSHIAGGTRRDHQLLLRRWVQGPKGKSRRGKDTESISLRLKIYLSWSIIALDVLNSLVTPA</sequence>
<protein>
    <submittedName>
        <fullName evidence="1">Uncharacterized protein</fullName>
    </submittedName>
</protein>
<keyword evidence="2" id="KW-1185">Reference proteome</keyword>
<dbReference type="AlphaFoldDB" id="A0A4C1WJ23"/>
<evidence type="ECO:0000313" key="1">
    <source>
        <dbReference type="EMBL" id="GBP50339.1"/>
    </source>
</evidence>
<gene>
    <name evidence="1" type="ORF">EVAR_102308_1</name>
</gene>
<evidence type="ECO:0000313" key="2">
    <source>
        <dbReference type="Proteomes" id="UP000299102"/>
    </source>
</evidence>
<reference evidence="1 2" key="1">
    <citation type="journal article" date="2019" name="Commun. Biol.">
        <title>The bagworm genome reveals a unique fibroin gene that provides high tensile strength.</title>
        <authorList>
            <person name="Kono N."/>
            <person name="Nakamura H."/>
            <person name="Ohtoshi R."/>
            <person name="Tomita M."/>
            <person name="Numata K."/>
            <person name="Arakawa K."/>
        </authorList>
    </citation>
    <scope>NUCLEOTIDE SEQUENCE [LARGE SCALE GENOMIC DNA]</scope>
</reference>
<dbReference type="Proteomes" id="UP000299102">
    <property type="component" value="Unassembled WGS sequence"/>
</dbReference>
<accession>A0A4C1WJ23</accession>
<proteinExistence type="predicted"/>